<feature type="domain" description="Glycosyltransferase subfamily 4-like N-terminal" evidence="4">
    <location>
        <begin position="18"/>
        <end position="147"/>
    </location>
</feature>
<dbReference type="Pfam" id="PF00534">
    <property type="entry name" value="Glycos_transf_1"/>
    <property type="match status" value="1"/>
</dbReference>
<proteinExistence type="predicted"/>
<dbReference type="CDD" id="cd03802">
    <property type="entry name" value="GT4_AviGT4-like"/>
    <property type="match status" value="1"/>
</dbReference>
<evidence type="ECO:0000259" key="4">
    <source>
        <dbReference type="Pfam" id="PF13439"/>
    </source>
</evidence>
<dbReference type="Gene3D" id="3.40.50.2000">
    <property type="entry name" value="Glycogen Phosphorylase B"/>
    <property type="match status" value="2"/>
</dbReference>
<evidence type="ECO:0000313" key="6">
    <source>
        <dbReference type="Proteomes" id="UP000279859"/>
    </source>
</evidence>
<sequence length="347" mass="36884">MRIGIVAPPWLPVPPPGYGGIESAVDTLAVALQAAGNEVVLAASDDSTCPVERLPGFPPADPTAVGSTLEELRHVALAYPQLTGVDVIHDHTLAGPLYRNRPPRVPVAATVHGPFVPAMLDVYRAMSRDVSLVAISHSQAATAAGVRVSRVIHHAIQYVDVPVGAGRGGYACFLGRMDPSKGVLEAIRIARIAGIPLRIAAKMRDHSEHDYFTEVIRPLLGPSVEFIGELGTAEKYDLLGGALALVNPLQWAEPFGMVMIESLAAGTPVVATPRGSAPEIVDDGRTGYLRDGEAALVQALQRAGELDRGLCRMAVEERFGPERMASEHLELYRRMLGGNSQPQASVV</sequence>
<dbReference type="OrthoDB" id="9809227at2"/>
<comment type="caution">
    <text evidence="5">The sequence shown here is derived from an EMBL/GenBank/DDBJ whole genome shotgun (WGS) entry which is preliminary data.</text>
</comment>
<dbReference type="InterPro" id="IPR001296">
    <property type="entry name" value="Glyco_trans_1"/>
</dbReference>
<evidence type="ECO:0000256" key="2">
    <source>
        <dbReference type="ARBA" id="ARBA00022679"/>
    </source>
</evidence>
<keyword evidence="1" id="KW-0328">Glycosyltransferase</keyword>
<dbReference type="Pfam" id="PF13439">
    <property type="entry name" value="Glyco_transf_4"/>
    <property type="match status" value="1"/>
</dbReference>
<protein>
    <submittedName>
        <fullName evidence="5">Glycosyltransferase family 4 protein</fullName>
    </submittedName>
</protein>
<dbReference type="SUPFAM" id="SSF53756">
    <property type="entry name" value="UDP-Glycosyltransferase/glycogen phosphorylase"/>
    <property type="match status" value="1"/>
</dbReference>
<dbReference type="EMBL" id="RDSR01000017">
    <property type="protein sequence ID" value="RNE59320.1"/>
    <property type="molecule type" value="Genomic_DNA"/>
</dbReference>
<evidence type="ECO:0000313" key="5">
    <source>
        <dbReference type="EMBL" id="RNE59320.1"/>
    </source>
</evidence>
<accession>A0A3M8L1A9</accession>
<dbReference type="InterPro" id="IPR028098">
    <property type="entry name" value="Glyco_trans_4-like_N"/>
</dbReference>
<evidence type="ECO:0000256" key="1">
    <source>
        <dbReference type="ARBA" id="ARBA00022676"/>
    </source>
</evidence>
<feature type="domain" description="Glycosyl transferase family 1" evidence="3">
    <location>
        <begin position="170"/>
        <end position="303"/>
    </location>
</feature>
<evidence type="ECO:0000259" key="3">
    <source>
        <dbReference type="Pfam" id="PF00534"/>
    </source>
</evidence>
<dbReference type="Proteomes" id="UP000279859">
    <property type="component" value="Unassembled WGS sequence"/>
</dbReference>
<keyword evidence="6" id="KW-1185">Reference proteome</keyword>
<name>A0A3M8L1A9_9MICO</name>
<keyword evidence="2 5" id="KW-0808">Transferase</keyword>
<dbReference type="GO" id="GO:0016757">
    <property type="term" value="F:glycosyltransferase activity"/>
    <property type="evidence" value="ECO:0007669"/>
    <property type="project" value="UniProtKB-KW"/>
</dbReference>
<dbReference type="PANTHER" id="PTHR12526">
    <property type="entry name" value="GLYCOSYLTRANSFERASE"/>
    <property type="match status" value="1"/>
</dbReference>
<dbReference type="AlphaFoldDB" id="A0A3M8L1A9"/>
<organism evidence="5 6">
    <name type="scientific">Cryobacterium tepidiphilum</name>
    <dbReference type="NCBI Taxonomy" id="2486026"/>
    <lineage>
        <taxon>Bacteria</taxon>
        <taxon>Bacillati</taxon>
        <taxon>Actinomycetota</taxon>
        <taxon>Actinomycetes</taxon>
        <taxon>Micrococcales</taxon>
        <taxon>Microbacteriaceae</taxon>
        <taxon>Cryobacterium</taxon>
    </lineage>
</organism>
<dbReference type="RefSeq" id="WP_123046255.1">
    <property type="nucleotide sequence ID" value="NZ_RDSR01000017.1"/>
</dbReference>
<reference evidence="5 6" key="1">
    <citation type="submission" date="2018-11" db="EMBL/GenBank/DDBJ databases">
        <title>Cryobacterium sp. nov., isolated from rhizosphere soil of lettuce.</title>
        <authorList>
            <person name="Wang Y."/>
        </authorList>
    </citation>
    <scope>NUCLEOTIDE SEQUENCE [LARGE SCALE GENOMIC DNA]</scope>
    <source>
        <strain evidence="5 6">NEAU-85</strain>
    </source>
</reference>
<dbReference type="PANTHER" id="PTHR12526:SF595">
    <property type="entry name" value="BLL5217 PROTEIN"/>
    <property type="match status" value="1"/>
</dbReference>
<gene>
    <name evidence="5" type="ORF">EEJ31_10195</name>
</gene>